<evidence type="ECO:0000256" key="3">
    <source>
        <dbReference type="ARBA" id="ARBA00022989"/>
    </source>
</evidence>
<evidence type="ECO:0000313" key="8">
    <source>
        <dbReference type="Proteomes" id="UP000758168"/>
    </source>
</evidence>
<dbReference type="PANTHER" id="PTHR31310">
    <property type="match status" value="1"/>
</dbReference>
<dbReference type="InterPro" id="IPR036938">
    <property type="entry name" value="PAP2/HPO_sf"/>
</dbReference>
<feature type="transmembrane region" description="Helical" evidence="5">
    <location>
        <begin position="245"/>
        <end position="266"/>
    </location>
</feature>
<feature type="transmembrane region" description="Helical" evidence="5">
    <location>
        <begin position="181"/>
        <end position="201"/>
    </location>
</feature>
<gene>
    <name evidence="7" type="ORF">JOF54_002848</name>
</gene>
<dbReference type="EMBL" id="JAGIOB010000001">
    <property type="protein sequence ID" value="MBP2417926.1"/>
    <property type="molecule type" value="Genomic_DNA"/>
</dbReference>
<keyword evidence="4 5" id="KW-0472">Membrane</keyword>
<comment type="caution">
    <text evidence="7">The sequence shown here is derived from an EMBL/GenBank/DDBJ whole genome shotgun (WGS) entry which is preliminary data.</text>
</comment>
<evidence type="ECO:0000256" key="2">
    <source>
        <dbReference type="ARBA" id="ARBA00022692"/>
    </source>
</evidence>
<dbReference type="InterPro" id="IPR026841">
    <property type="entry name" value="Aur1/Ipt1"/>
</dbReference>
<evidence type="ECO:0000259" key="6">
    <source>
        <dbReference type="Pfam" id="PF14378"/>
    </source>
</evidence>
<evidence type="ECO:0000313" key="7">
    <source>
        <dbReference type="EMBL" id="MBP2417926.1"/>
    </source>
</evidence>
<dbReference type="SUPFAM" id="SSF48317">
    <property type="entry name" value="Acid phosphatase/Vanadium-dependent haloperoxidase"/>
    <property type="match status" value="1"/>
</dbReference>
<organism evidence="7 8">
    <name type="scientific">Microlunatus capsulatus</name>
    <dbReference type="NCBI Taxonomy" id="99117"/>
    <lineage>
        <taxon>Bacteria</taxon>
        <taxon>Bacillati</taxon>
        <taxon>Actinomycetota</taxon>
        <taxon>Actinomycetes</taxon>
        <taxon>Propionibacteriales</taxon>
        <taxon>Propionibacteriaceae</taxon>
        <taxon>Microlunatus</taxon>
    </lineage>
</organism>
<feature type="transmembrane region" description="Helical" evidence="5">
    <location>
        <begin position="302"/>
        <end position="319"/>
    </location>
</feature>
<reference evidence="7 8" key="1">
    <citation type="submission" date="2021-03" db="EMBL/GenBank/DDBJ databases">
        <title>Sequencing the genomes of 1000 actinobacteria strains.</title>
        <authorList>
            <person name="Klenk H.-P."/>
        </authorList>
    </citation>
    <scope>NUCLEOTIDE SEQUENCE [LARGE SCALE GENOMIC DNA]</scope>
    <source>
        <strain evidence="7 8">DSM 12936</strain>
    </source>
</reference>
<keyword evidence="8" id="KW-1185">Reference proteome</keyword>
<feature type="transmembrane region" description="Helical" evidence="5">
    <location>
        <begin position="278"/>
        <end position="296"/>
    </location>
</feature>
<keyword evidence="2 5" id="KW-0812">Transmembrane</keyword>
<dbReference type="Proteomes" id="UP000758168">
    <property type="component" value="Unassembled WGS sequence"/>
</dbReference>
<dbReference type="RefSeq" id="WP_210057019.1">
    <property type="nucleotide sequence ID" value="NZ_BAAAMH010000010.1"/>
</dbReference>
<keyword evidence="3 5" id="KW-1133">Transmembrane helix</keyword>
<sequence length="345" mass="37281">MPHLRSALRAYALAVLLAVCSGVVAVVVAAEFQLPLRDPDGFLGPAWVRLPAIVALFVALDVIPRAIHRRRHVLHVLRERYEPARAALVVVGLGTFYLSYVSYRNLKGALPFARPEVQDSDLLLLDRLLALGHDPSHLLHTALGAGVAAYVLSAVYLVFLGFVPFSVVAALIWLRDVRAASWYVTALCLNWILGTVTYYLVPSLGPVFVRPERYADLPDTGVTSLQLGLAETRLDVLINPFSAEGIAGVAGFASLHTSVVFTAALVAHKLALPRVLRWTLWVFLALTLTATIYFGWHYLVDDLAGLALGASAVAIAGWASRAVDIELSRAHVLEEQPVTSGATVG</sequence>
<feature type="transmembrane region" description="Helical" evidence="5">
    <location>
        <begin position="45"/>
        <end position="63"/>
    </location>
</feature>
<dbReference type="CDD" id="cd03386">
    <property type="entry name" value="PAP2_Aur1_like"/>
    <property type="match status" value="1"/>
</dbReference>
<feature type="domain" description="Inositolphosphotransferase Aur1/Ipt1" evidence="6">
    <location>
        <begin position="121"/>
        <end position="314"/>
    </location>
</feature>
<dbReference type="Pfam" id="PF14378">
    <property type="entry name" value="PAP2_3"/>
    <property type="match status" value="1"/>
</dbReference>
<feature type="transmembrane region" description="Helical" evidence="5">
    <location>
        <begin position="84"/>
        <end position="103"/>
    </location>
</feature>
<protein>
    <submittedName>
        <fullName evidence="7">Membrane-associated phospholipid phosphatase</fullName>
    </submittedName>
</protein>
<proteinExistence type="predicted"/>
<feature type="transmembrane region" description="Helical" evidence="5">
    <location>
        <begin position="147"/>
        <end position="174"/>
    </location>
</feature>
<accession>A0ABS4ZA48</accession>
<dbReference type="Gene3D" id="1.20.144.10">
    <property type="entry name" value="Phosphatidic acid phosphatase type 2/haloperoxidase"/>
    <property type="match status" value="1"/>
</dbReference>
<evidence type="ECO:0000256" key="1">
    <source>
        <dbReference type="ARBA" id="ARBA00004141"/>
    </source>
</evidence>
<evidence type="ECO:0000256" key="5">
    <source>
        <dbReference type="SAM" id="Phobius"/>
    </source>
</evidence>
<comment type="subcellular location">
    <subcellularLocation>
        <location evidence="1">Membrane</location>
        <topology evidence="1">Multi-pass membrane protein</topology>
    </subcellularLocation>
</comment>
<dbReference type="PANTHER" id="PTHR31310:SF7">
    <property type="entry name" value="PA-PHOSPHATASE RELATED-FAMILY PROTEIN DDB_G0268928"/>
    <property type="match status" value="1"/>
</dbReference>
<name>A0ABS4ZA48_9ACTN</name>
<evidence type="ECO:0000256" key="4">
    <source>
        <dbReference type="ARBA" id="ARBA00023136"/>
    </source>
</evidence>
<dbReference type="InterPro" id="IPR052185">
    <property type="entry name" value="IPC_Synthase-Related"/>
</dbReference>